<evidence type="ECO:0000259" key="2">
    <source>
        <dbReference type="Pfam" id="PF01156"/>
    </source>
</evidence>
<reference evidence="3 4" key="1">
    <citation type="submission" date="2017-10" db="EMBL/GenBank/DDBJ databases">
        <title>Comparative genomics between pathogenic Norcardia.</title>
        <authorList>
            <person name="Zeng L."/>
        </authorList>
    </citation>
    <scope>NUCLEOTIDE SEQUENCE [LARGE SCALE GENOMIC DNA]</scope>
    <source>
        <strain evidence="3 4">NC_YFY_NT001</strain>
    </source>
</reference>
<dbReference type="Gene3D" id="3.90.245.10">
    <property type="entry name" value="Ribonucleoside hydrolase-like"/>
    <property type="match status" value="1"/>
</dbReference>
<dbReference type="RefSeq" id="WP_098697042.1">
    <property type="nucleotide sequence ID" value="NZ_CP023778.1"/>
</dbReference>
<dbReference type="SUPFAM" id="SSF53590">
    <property type="entry name" value="Nucleoside hydrolase"/>
    <property type="match status" value="1"/>
</dbReference>
<proteinExistence type="predicted"/>
<dbReference type="AlphaFoldDB" id="A0A291RS32"/>
<organism evidence="3 4">
    <name type="scientific">Nocardia terpenica</name>
    <dbReference type="NCBI Taxonomy" id="455432"/>
    <lineage>
        <taxon>Bacteria</taxon>
        <taxon>Bacillati</taxon>
        <taxon>Actinomycetota</taxon>
        <taxon>Actinomycetes</taxon>
        <taxon>Mycobacteriales</taxon>
        <taxon>Nocardiaceae</taxon>
        <taxon>Nocardia</taxon>
    </lineage>
</organism>
<protein>
    <recommendedName>
        <fullName evidence="2">Inosine/uridine-preferring nucleoside hydrolase domain-containing protein</fullName>
    </recommendedName>
</protein>
<feature type="compositionally biased region" description="Pro residues" evidence="1">
    <location>
        <begin position="1"/>
        <end position="10"/>
    </location>
</feature>
<sequence>MNPEPVPTPADLPTTEPAPSSPTPVAGVDDSRLFVLDSQIGWDLDELIALWVAARTICRLIVITSDETRGRRACLARLVLDLLGRPEVLVVAGGELADSDTRFLFADYPLPPGPRSDAVEIVATGAEHAPVTVIGLGAFSNIAALLYRHPHLSETIDVVLQGGWLDHYRKMPRASHNLHIDQVAAGVTLRMAHRPRLVLSTHTNHPGLSVTPDSPLVDWFHTTDTPFARLAELYCDRWFARRPDGSWQADSVAVAVAVGARVAEFVTESILVGPDARLHRSPAGRPLTVTTSIDYAAVATWLSRVIPEIRLQQAINLDAEDDDR</sequence>
<feature type="region of interest" description="Disordered" evidence="1">
    <location>
        <begin position="1"/>
        <end position="25"/>
    </location>
</feature>
<dbReference type="GeneID" id="88361808"/>
<dbReference type="InterPro" id="IPR001910">
    <property type="entry name" value="Inosine/uridine_hydrolase_dom"/>
</dbReference>
<accession>A0A291RS32</accession>
<dbReference type="Proteomes" id="UP000221961">
    <property type="component" value="Chromosome"/>
</dbReference>
<evidence type="ECO:0000313" key="4">
    <source>
        <dbReference type="Proteomes" id="UP000221961"/>
    </source>
</evidence>
<evidence type="ECO:0000313" key="3">
    <source>
        <dbReference type="EMBL" id="ATL70044.1"/>
    </source>
</evidence>
<name>A0A291RS32_9NOCA</name>
<dbReference type="InterPro" id="IPR036452">
    <property type="entry name" value="Ribo_hydro-like"/>
</dbReference>
<dbReference type="GO" id="GO:0016799">
    <property type="term" value="F:hydrolase activity, hydrolyzing N-glycosyl compounds"/>
    <property type="evidence" value="ECO:0007669"/>
    <property type="project" value="InterPro"/>
</dbReference>
<gene>
    <name evidence="3" type="ORF">CRH09_31520</name>
</gene>
<evidence type="ECO:0000256" key="1">
    <source>
        <dbReference type="SAM" id="MobiDB-lite"/>
    </source>
</evidence>
<feature type="domain" description="Inosine/uridine-preferring nucleoside hydrolase" evidence="2">
    <location>
        <begin position="115"/>
        <end position="264"/>
    </location>
</feature>
<dbReference type="EMBL" id="CP023778">
    <property type="protein sequence ID" value="ATL70044.1"/>
    <property type="molecule type" value="Genomic_DNA"/>
</dbReference>
<dbReference type="Pfam" id="PF01156">
    <property type="entry name" value="IU_nuc_hydro"/>
    <property type="match status" value="1"/>
</dbReference>
<dbReference type="KEGG" id="ntp:CRH09_31520"/>